<dbReference type="EMBL" id="UINC01056550">
    <property type="protein sequence ID" value="SVB76716.1"/>
    <property type="molecule type" value="Genomic_DNA"/>
</dbReference>
<sequence>YFSIQWPVGPYCQCESNRRSQRHNRVLPHSL</sequence>
<evidence type="ECO:0000313" key="1">
    <source>
        <dbReference type="EMBL" id="SVB76716.1"/>
    </source>
</evidence>
<feature type="non-terminal residue" evidence="1">
    <location>
        <position position="1"/>
    </location>
</feature>
<gene>
    <name evidence="1" type="ORF">METZ01_LOCUS229570</name>
</gene>
<dbReference type="AlphaFoldDB" id="A0A382GNL1"/>
<feature type="non-terminal residue" evidence="1">
    <location>
        <position position="31"/>
    </location>
</feature>
<name>A0A382GNL1_9ZZZZ</name>
<organism evidence="1">
    <name type="scientific">marine metagenome</name>
    <dbReference type="NCBI Taxonomy" id="408172"/>
    <lineage>
        <taxon>unclassified sequences</taxon>
        <taxon>metagenomes</taxon>
        <taxon>ecological metagenomes</taxon>
    </lineage>
</organism>
<reference evidence="1" key="1">
    <citation type="submission" date="2018-05" db="EMBL/GenBank/DDBJ databases">
        <authorList>
            <person name="Lanie J.A."/>
            <person name="Ng W.-L."/>
            <person name="Kazmierczak K.M."/>
            <person name="Andrzejewski T.M."/>
            <person name="Davidsen T.M."/>
            <person name="Wayne K.J."/>
            <person name="Tettelin H."/>
            <person name="Glass J.I."/>
            <person name="Rusch D."/>
            <person name="Podicherti R."/>
            <person name="Tsui H.-C.T."/>
            <person name="Winkler M.E."/>
        </authorList>
    </citation>
    <scope>NUCLEOTIDE SEQUENCE</scope>
</reference>
<accession>A0A382GNL1</accession>
<protein>
    <submittedName>
        <fullName evidence="1">Uncharacterized protein</fullName>
    </submittedName>
</protein>
<proteinExistence type="predicted"/>